<dbReference type="GO" id="GO:0005524">
    <property type="term" value="F:ATP binding"/>
    <property type="evidence" value="ECO:0007669"/>
    <property type="project" value="UniProtKB-KW"/>
</dbReference>
<dbReference type="PROSITE" id="PS51844">
    <property type="entry name" value="SH3_LIKE"/>
    <property type="match status" value="1"/>
</dbReference>
<proteinExistence type="predicted"/>
<dbReference type="GO" id="GO:0005516">
    <property type="term" value="F:calmodulin binding"/>
    <property type="evidence" value="ECO:0007669"/>
    <property type="project" value="UniProtKB-KW"/>
</dbReference>
<name>A0A835ZQI1_SHEEP</name>
<evidence type="ECO:0000256" key="1">
    <source>
        <dbReference type="ARBA" id="ARBA00022741"/>
    </source>
</evidence>
<dbReference type="GO" id="GO:0003774">
    <property type="term" value="F:cytoskeletal motor activity"/>
    <property type="evidence" value="ECO:0007669"/>
    <property type="project" value="InterPro"/>
</dbReference>
<dbReference type="Proteomes" id="UP000664991">
    <property type="component" value="Unassembled WGS sequence"/>
</dbReference>
<dbReference type="InterPro" id="IPR008989">
    <property type="entry name" value="Myosin_S1_N"/>
</dbReference>
<evidence type="ECO:0000256" key="3">
    <source>
        <dbReference type="ARBA" id="ARBA00022860"/>
    </source>
</evidence>
<keyword evidence="1" id="KW-0547">Nucleotide-binding</keyword>
<evidence type="ECO:0000313" key="6">
    <source>
        <dbReference type="EMBL" id="KAG5195424.1"/>
    </source>
</evidence>
<evidence type="ECO:0000259" key="5">
    <source>
        <dbReference type="PROSITE" id="PS51844"/>
    </source>
</evidence>
<dbReference type="SUPFAM" id="SSF50084">
    <property type="entry name" value="Myosin S1 fragment, N-terminal domain"/>
    <property type="match status" value="1"/>
</dbReference>
<feature type="domain" description="Myosin N-terminal SH3-like" evidence="5">
    <location>
        <begin position="35"/>
        <end position="70"/>
    </location>
</feature>
<evidence type="ECO:0000256" key="2">
    <source>
        <dbReference type="ARBA" id="ARBA00022840"/>
    </source>
</evidence>
<keyword evidence="3" id="KW-0112">Calmodulin-binding</keyword>
<organism evidence="6 7">
    <name type="scientific">Ovis aries</name>
    <name type="common">Sheep</name>
    <dbReference type="NCBI Taxonomy" id="9940"/>
    <lineage>
        <taxon>Eukaryota</taxon>
        <taxon>Metazoa</taxon>
        <taxon>Chordata</taxon>
        <taxon>Craniata</taxon>
        <taxon>Vertebrata</taxon>
        <taxon>Euteleostomi</taxon>
        <taxon>Mammalia</taxon>
        <taxon>Eutheria</taxon>
        <taxon>Laurasiatheria</taxon>
        <taxon>Artiodactyla</taxon>
        <taxon>Ruminantia</taxon>
        <taxon>Pecora</taxon>
        <taxon>Bovidae</taxon>
        <taxon>Caprinae</taxon>
        <taxon>Ovis</taxon>
    </lineage>
</organism>
<dbReference type="InterPro" id="IPR004009">
    <property type="entry name" value="SH3_Myosin"/>
</dbReference>
<dbReference type="Pfam" id="PF02736">
    <property type="entry name" value="Myosin_N"/>
    <property type="match status" value="1"/>
</dbReference>
<protein>
    <recommendedName>
        <fullName evidence="5">Myosin N-terminal SH3-like domain-containing protein</fullName>
    </recommendedName>
</protein>
<accession>A0A835ZQI1</accession>
<dbReference type="EMBL" id="JAEMGP010000024">
    <property type="protein sequence ID" value="KAG5195424.1"/>
    <property type="molecule type" value="Genomic_DNA"/>
</dbReference>
<evidence type="ECO:0000313" key="7">
    <source>
        <dbReference type="Proteomes" id="UP000664991"/>
    </source>
</evidence>
<sequence>MPRAYKGECGANVEQMPFLAPPDKGRIEAMNKPCDIKRSCWVKDETEGFIAGENQSEQGDPVTVNKLGGK</sequence>
<dbReference type="GO" id="GO:0016459">
    <property type="term" value="C:myosin complex"/>
    <property type="evidence" value="ECO:0007669"/>
    <property type="project" value="InterPro"/>
</dbReference>
<dbReference type="AlphaFoldDB" id="A0A835ZQI1"/>
<reference evidence="6 7" key="1">
    <citation type="submission" date="2020-12" db="EMBL/GenBank/DDBJ databases">
        <title>De novo assembly of Tibetan sheep genome.</title>
        <authorList>
            <person name="Li X."/>
        </authorList>
    </citation>
    <scope>NUCLEOTIDE SEQUENCE [LARGE SCALE GENOMIC DNA]</scope>
    <source>
        <tissue evidence="6">Heart</tissue>
    </source>
</reference>
<evidence type="ECO:0000256" key="4">
    <source>
        <dbReference type="SAM" id="MobiDB-lite"/>
    </source>
</evidence>
<keyword evidence="2" id="KW-0067">ATP-binding</keyword>
<dbReference type="Gene3D" id="2.30.30.360">
    <property type="entry name" value="Myosin S1 fragment, N-terminal"/>
    <property type="match status" value="1"/>
</dbReference>
<dbReference type="GO" id="GO:0051015">
    <property type="term" value="F:actin filament binding"/>
    <property type="evidence" value="ECO:0007669"/>
    <property type="project" value="InterPro"/>
</dbReference>
<feature type="region of interest" description="Disordered" evidence="4">
    <location>
        <begin position="51"/>
        <end position="70"/>
    </location>
</feature>
<comment type="caution">
    <text evidence="6">The sequence shown here is derived from an EMBL/GenBank/DDBJ whole genome shotgun (WGS) entry which is preliminary data.</text>
</comment>
<gene>
    <name evidence="6" type="ORF">JEQ12_012713</name>
</gene>